<dbReference type="GO" id="GO:0000270">
    <property type="term" value="P:peptidoglycan metabolic process"/>
    <property type="evidence" value="ECO:0007669"/>
    <property type="project" value="TreeGrafter"/>
</dbReference>
<organism evidence="2 3">
    <name type="scientific">Novosphingobium marinum</name>
    <dbReference type="NCBI Taxonomy" id="1514948"/>
    <lineage>
        <taxon>Bacteria</taxon>
        <taxon>Pseudomonadati</taxon>
        <taxon>Pseudomonadota</taxon>
        <taxon>Alphaproteobacteria</taxon>
        <taxon>Sphingomonadales</taxon>
        <taxon>Sphingomonadaceae</taxon>
        <taxon>Novosphingobium</taxon>
    </lineage>
</organism>
<keyword evidence="3" id="KW-1185">Reference proteome</keyword>
<dbReference type="GO" id="GO:0005886">
    <property type="term" value="C:plasma membrane"/>
    <property type="evidence" value="ECO:0007669"/>
    <property type="project" value="TreeGrafter"/>
</dbReference>
<dbReference type="InterPro" id="IPR003848">
    <property type="entry name" value="DUF218"/>
</dbReference>
<sequence>MVRRVAALAVLAWLLGFLWFAIALPQPESETRTDAVIVFTGGSGRIDRAIEVLRKGWADRLLVSGVDREVRPREFRTEYGVSRRHMECCITLGYESVDTRTNATEAAAWIAENDFSSIRLVTTDWHMRRADFELERNVSGVEILRDAVPSQPSLRILFLEYHKLLARRVSSIWEK</sequence>
<gene>
    <name evidence="2" type="ORF">FHS75_001166</name>
</gene>
<dbReference type="Pfam" id="PF02698">
    <property type="entry name" value="DUF218"/>
    <property type="match status" value="1"/>
</dbReference>
<dbReference type="InterPro" id="IPR051599">
    <property type="entry name" value="Cell_Envelope_Assoc"/>
</dbReference>
<protein>
    <submittedName>
        <fullName evidence="2">Uncharacterized SAM-binding protein YcdF (DUF218 family)</fullName>
    </submittedName>
</protein>
<evidence type="ECO:0000313" key="2">
    <source>
        <dbReference type="EMBL" id="NYH94847.1"/>
    </source>
</evidence>
<dbReference type="PANTHER" id="PTHR30336:SF4">
    <property type="entry name" value="ENVELOPE BIOGENESIS FACTOR ELYC"/>
    <property type="match status" value="1"/>
</dbReference>
<reference evidence="2 3" key="1">
    <citation type="submission" date="2020-07" db="EMBL/GenBank/DDBJ databases">
        <title>Genomic Encyclopedia of Type Strains, Phase IV (KMG-IV): sequencing the most valuable type-strain genomes for metagenomic binning, comparative biology and taxonomic classification.</title>
        <authorList>
            <person name="Goeker M."/>
        </authorList>
    </citation>
    <scope>NUCLEOTIDE SEQUENCE [LARGE SCALE GENOMIC DNA]</scope>
    <source>
        <strain evidence="2 3">DSM 29043</strain>
    </source>
</reference>
<dbReference type="CDD" id="cd06259">
    <property type="entry name" value="YdcF-like"/>
    <property type="match status" value="1"/>
</dbReference>
<dbReference type="EMBL" id="JACBZF010000002">
    <property type="protein sequence ID" value="NYH94847.1"/>
    <property type="molecule type" value="Genomic_DNA"/>
</dbReference>
<accession>A0A7Y9XUS1</accession>
<dbReference type="PANTHER" id="PTHR30336">
    <property type="entry name" value="INNER MEMBRANE PROTEIN, PROBABLE PERMEASE"/>
    <property type="match status" value="1"/>
</dbReference>
<feature type="domain" description="DUF218" evidence="1">
    <location>
        <begin position="34"/>
        <end position="140"/>
    </location>
</feature>
<evidence type="ECO:0000313" key="3">
    <source>
        <dbReference type="Proteomes" id="UP000522081"/>
    </source>
</evidence>
<dbReference type="Proteomes" id="UP000522081">
    <property type="component" value="Unassembled WGS sequence"/>
</dbReference>
<comment type="caution">
    <text evidence="2">The sequence shown here is derived from an EMBL/GenBank/DDBJ whole genome shotgun (WGS) entry which is preliminary data.</text>
</comment>
<dbReference type="GO" id="GO:0043164">
    <property type="term" value="P:Gram-negative-bacterium-type cell wall biogenesis"/>
    <property type="evidence" value="ECO:0007669"/>
    <property type="project" value="TreeGrafter"/>
</dbReference>
<evidence type="ECO:0000259" key="1">
    <source>
        <dbReference type="Pfam" id="PF02698"/>
    </source>
</evidence>
<dbReference type="RefSeq" id="WP_179406793.1">
    <property type="nucleotide sequence ID" value="NZ_BMGF01000006.1"/>
</dbReference>
<name>A0A7Y9XUS1_9SPHN</name>
<dbReference type="AlphaFoldDB" id="A0A7Y9XUS1"/>
<proteinExistence type="predicted"/>